<dbReference type="Proteomes" id="UP000265643">
    <property type="component" value="Unassembled WGS sequence"/>
</dbReference>
<protein>
    <submittedName>
        <fullName evidence="3">Uncharacterized protein</fullName>
    </submittedName>
</protein>
<evidence type="ECO:0000256" key="1">
    <source>
        <dbReference type="ARBA" id="ARBA00022490"/>
    </source>
</evidence>
<organism evidence="3 4">
    <name type="scientific">Mediterraneibacter butyricigenes</name>
    <dbReference type="NCBI Taxonomy" id="2316025"/>
    <lineage>
        <taxon>Bacteria</taxon>
        <taxon>Bacillati</taxon>
        <taxon>Bacillota</taxon>
        <taxon>Clostridia</taxon>
        <taxon>Lachnospirales</taxon>
        <taxon>Lachnospiraceae</taxon>
        <taxon>Mediterraneibacter</taxon>
    </lineage>
</organism>
<dbReference type="AlphaFoldDB" id="A0A391P2F1"/>
<dbReference type="InterPro" id="IPR013785">
    <property type="entry name" value="Aldolase_TIM"/>
</dbReference>
<dbReference type="GO" id="GO:0005737">
    <property type="term" value="C:cytoplasm"/>
    <property type="evidence" value="ECO:0007669"/>
    <property type="project" value="InterPro"/>
</dbReference>
<dbReference type="InterPro" id="IPR002915">
    <property type="entry name" value="DeoC/FbaB/LacD_aldolase"/>
</dbReference>
<sequence>MDMCHSYNVKAKIILETDALSSLEIQRATEIAVEAGADFIKSSTGFYTGGTAIGASNEIMDIMLKASAGRCLIKGSGAIRTREHFLELIDMGVDRMGIGYKSTPIVLGKTIEEVRKL</sequence>
<keyword evidence="2" id="KW-0704">Schiff base</keyword>
<evidence type="ECO:0000313" key="3">
    <source>
        <dbReference type="EMBL" id="GCA67300.1"/>
    </source>
</evidence>
<evidence type="ECO:0000313" key="4">
    <source>
        <dbReference type="Proteomes" id="UP000265643"/>
    </source>
</evidence>
<dbReference type="GO" id="GO:0016052">
    <property type="term" value="P:carbohydrate catabolic process"/>
    <property type="evidence" value="ECO:0007669"/>
    <property type="project" value="TreeGrafter"/>
</dbReference>
<comment type="caution">
    <text evidence="3">The sequence shown here is derived from an EMBL/GenBank/DDBJ whole genome shotgun (WGS) entry which is preliminary data.</text>
</comment>
<evidence type="ECO:0000256" key="2">
    <source>
        <dbReference type="ARBA" id="ARBA00023270"/>
    </source>
</evidence>
<dbReference type="GO" id="GO:0009264">
    <property type="term" value="P:deoxyribonucleotide catabolic process"/>
    <property type="evidence" value="ECO:0007669"/>
    <property type="project" value="InterPro"/>
</dbReference>
<gene>
    <name evidence="3" type="ORF">KGMB01110_17360</name>
</gene>
<keyword evidence="4" id="KW-1185">Reference proteome</keyword>
<dbReference type="InterPro" id="IPR011343">
    <property type="entry name" value="DeoC"/>
</dbReference>
<dbReference type="PANTHER" id="PTHR10889">
    <property type="entry name" value="DEOXYRIBOSE-PHOSPHATE ALDOLASE"/>
    <property type="match status" value="1"/>
</dbReference>
<dbReference type="Pfam" id="PF01791">
    <property type="entry name" value="DeoC"/>
    <property type="match status" value="1"/>
</dbReference>
<dbReference type="EMBL" id="BHGK01000001">
    <property type="protein sequence ID" value="GCA67300.1"/>
    <property type="molecule type" value="Genomic_DNA"/>
</dbReference>
<accession>A0A391P2F1</accession>
<dbReference type="Gene3D" id="3.20.20.70">
    <property type="entry name" value="Aldolase class I"/>
    <property type="match status" value="1"/>
</dbReference>
<reference evidence="4" key="1">
    <citation type="submission" date="2018-09" db="EMBL/GenBank/DDBJ databases">
        <title>Draft Genome Sequence of Mediterraneibacter sp. KCTC 15684.</title>
        <authorList>
            <person name="Kim J.S."/>
            <person name="Han K.I."/>
            <person name="Suh M.K."/>
            <person name="Lee K.C."/>
            <person name="Eom M.K."/>
            <person name="Lee J.H."/>
            <person name="Park S.H."/>
            <person name="Kang S.W."/>
            <person name="Park J.E."/>
            <person name="Oh B.S."/>
            <person name="Yu S.Y."/>
            <person name="Choi S.H."/>
            <person name="Lee D.H."/>
            <person name="Yoon H."/>
            <person name="Kim B."/>
            <person name="Yang S.J."/>
            <person name="Lee J.S."/>
        </authorList>
    </citation>
    <scope>NUCLEOTIDE SEQUENCE [LARGE SCALE GENOMIC DNA]</scope>
    <source>
        <strain evidence="4">KCTC 15684</strain>
    </source>
</reference>
<proteinExistence type="predicted"/>
<dbReference type="SUPFAM" id="SSF51569">
    <property type="entry name" value="Aldolase"/>
    <property type="match status" value="1"/>
</dbReference>
<dbReference type="GO" id="GO:0004139">
    <property type="term" value="F:deoxyribose-phosphate aldolase activity"/>
    <property type="evidence" value="ECO:0007669"/>
    <property type="project" value="InterPro"/>
</dbReference>
<dbReference type="PANTHER" id="PTHR10889:SF1">
    <property type="entry name" value="DEOXYRIBOSE-PHOSPHATE ALDOLASE"/>
    <property type="match status" value="1"/>
</dbReference>
<keyword evidence="1" id="KW-0963">Cytoplasm</keyword>
<name>A0A391P2F1_9FIRM</name>